<dbReference type="GO" id="GO:0019752">
    <property type="term" value="P:carboxylic acid metabolic process"/>
    <property type="evidence" value="ECO:0007669"/>
    <property type="project" value="InterPro"/>
</dbReference>
<accession>A0A267DXG7</accession>
<dbReference type="PANTHER" id="PTHR45677">
    <property type="entry name" value="GLUTAMATE DECARBOXYLASE-RELATED"/>
    <property type="match status" value="1"/>
</dbReference>
<reference evidence="8 9" key="1">
    <citation type="submission" date="2017-06" db="EMBL/GenBank/DDBJ databases">
        <title>A platform for efficient transgenesis in Macrostomum lignano, a flatworm model organism for stem cell research.</title>
        <authorList>
            <person name="Berezikov E."/>
        </authorList>
    </citation>
    <scope>NUCLEOTIDE SEQUENCE [LARGE SCALE GENOMIC DNA]</scope>
    <source>
        <strain evidence="8">DV1</strain>
        <tissue evidence="8">Whole organism</tissue>
    </source>
</reference>
<dbReference type="InterPro" id="IPR015421">
    <property type="entry name" value="PyrdxlP-dep_Trfase_major"/>
</dbReference>
<dbReference type="GO" id="GO:0016831">
    <property type="term" value="F:carboxy-lyase activity"/>
    <property type="evidence" value="ECO:0007669"/>
    <property type="project" value="UniProtKB-KW"/>
</dbReference>
<keyword evidence="5 7" id="KW-0456">Lyase</keyword>
<gene>
    <name evidence="8" type="ORF">BOX15_Mlig017148g1</name>
</gene>
<dbReference type="InterPro" id="IPR015424">
    <property type="entry name" value="PyrdxlP-dep_Trfase"/>
</dbReference>
<evidence type="ECO:0000313" key="9">
    <source>
        <dbReference type="Proteomes" id="UP000215902"/>
    </source>
</evidence>
<dbReference type="GO" id="GO:0030170">
    <property type="term" value="F:pyridoxal phosphate binding"/>
    <property type="evidence" value="ECO:0007669"/>
    <property type="project" value="InterPro"/>
</dbReference>
<dbReference type="AlphaFoldDB" id="A0A267DXG7"/>
<comment type="similarity">
    <text evidence="2 7">Belongs to the group II decarboxylase family.</text>
</comment>
<evidence type="ECO:0000313" key="8">
    <source>
        <dbReference type="EMBL" id="PAA53975.1"/>
    </source>
</evidence>
<keyword evidence="9" id="KW-1185">Reference proteome</keyword>
<dbReference type="GO" id="GO:0005737">
    <property type="term" value="C:cytoplasm"/>
    <property type="evidence" value="ECO:0007669"/>
    <property type="project" value="TreeGrafter"/>
</dbReference>
<dbReference type="EMBL" id="NIVC01002991">
    <property type="protein sequence ID" value="PAA53975.1"/>
    <property type="molecule type" value="Genomic_DNA"/>
</dbReference>
<name>A0A267DXG7_9PLAT</name>
<evidence type="ECO:0000256" key="4">
    <source>
        <dbReference type="ARBA" id="ARBA00022898"/>
    </source>
</evidence>
<dbReference type="SUPFAM" id="SSF53383">
    <property type="entry name" value="PLP-dependent transferases"/>
    <property type="match status" value="1"/>
</dbReference>
<dbReference type="PROSITE" id="PS00392">
    <property type="entry name" value="DDC_GAD_HDC_YDC"/>
    <property type="match status" value="1"/>
</dbReference>
<dbReference type="InterPro" id="IPR021115">
    <property type="entry name" value="Pyridoxal-P_BS"/>
</dbReference>
<protein>
    <recommendedName>
        <fullName evidence="10">Cysteine sulfinic acid decarboxylase</fullName>
    </recommendedName>
</protein>
<evidence type="ECO:0000256" key="5">
    <source>
        <dbReference type="ARBA" id="ARBA00023239"/>
    </source>
</evidence>
<dbReference type="OrthoDB" id="392571at2759"/>
<evidence type="ECO:0000256" key="7">
    <source>
        <dbReference type="RuleBase" id="RU000382"/>
    </source>
</evidence>
<dbReference type="Gene3D" id="3.90.1150.170">
    <property type="match status" value="1"/>
</dbReference>
<comment type="cofactor">
    <cofactor evidence="1 6 7">
        <name>pyridoxal 5'-phosphate</name>
        <dbReference type="ChEBI" id="CHEBI:597326"/>
    </cofactor>
</comment>
<evidence type="ECO:0000256" key="6">
    <source>
        <dbReference type="PIRSR" id="PIRSR602129-50"/>
    </source>
</evidence>
<dbReference type="InterPro" id="IPR002129">
    <property type="entry name" value="PyrdxlP-dep_de-COase"/>
</dbReference>
<dbReference type="PANTHER" id="PTHR45677:SF8">
    <property type="entry name" value="CYSTEINE SULFINIC ACID DECARBOXYLASE"/>
    <property type="match status" value="1"/>
</dbReference>
<dbReference type="STRING" id="282301.A0A267DXG7"/>
<proteinExistence type="inferred from homology"/>
<keyword evidence="3" id="KW-0210">Decarboxylase</keyword>
<dbReference type="Pfam" id="PF00282">
    <property type="entry name" value="Pyridoxal_deC"/>
    <property type="match status" value="1"/>
</dbReference>
<organism evidence="8 9">
    <name type="scientific">Macrostomum lignano</name>
    <dbReference type="NCBI Taxonomy" id="282301"/>
    <lineage>
        <taxon>Eukaryota</taxon>
        <taxon>Metazoa</taxon>
        <taxon>Spiralia</taxon>
        <taxon>Lophotrochozoa</taxon>
        <taxon>Platyhelminthes</taxon>
        <taxon>Rhabditophora</taxon>
        <taxon>Macrostomorpha</taxon>
        <taxon>Macrostomida</taxon>
        <taxon>Macrostomidae</taxon>
        <taxon>Macrostomum</taxon>
    </lineage>
</organism>
<dbReference type="Gene3D" id="3.40.640.10">
    <property type="entry name" value="Type I PLP-dependent aspartate aminotransferase-like (Major domain)"/>
    <property type="match status" value="1"/>
</dbReference>
<feature type="modified residue" description="N6-(pyridoxal phosphate)lysine" evidence="6">
    <location>
        <position position="343"/>
    </location>
</feature>
<sequence>MSIAGAVNLRAKFFKPFCSRCRSFLLSDTQNRRMSSTEASNNSGVNGTEAASSRSLLRRIVDFLDEADWSFKKDKDRPIVKFISPDSLMSEYAEMLGLPDKPVPEDVLLDNLKTVYDLSVTSNHPRFYNQLFGRVHEESVVGSLLTDAINASIYTYEVAPVFTVMERLAMQQFLELFGFQNGEGVCTPGGSIGNMYAISLAKSAVFPDARRLGLAAMPPAKIYVSMESHYSMVKGASFMGFGENAVVKVATDEHGRMKVDALREHIKSDTENGQKPLMVVATAGTTVLGVYDPISEVANVCQEFNVWLHVDGCLGGSAILSESRRHLLDGCQRADSLTWNPHKMLGVNLQCSLLLTRHSGALQRAHGTQAAYLFQQDKFYPPQFDIGDKVIQCGRKVDVLKLWAVWRGLGKSGLGDLVDRKFTLAKQLANLIAQRQKTDGSFELIAEPESTNVLFWYIPPALRGQPADWSKRDDSWWRQMDAVAPLLKKRMTLDGSMLIGYQKCAASKNINCWRMVCSQDTNSEQDMERIVGEFCRFGEDISV</sequence>
<comment type="caution">
    <text evidence="8">The sequence shown here is derived from an EMBL/GenBank/DDBJ whole genome shotgun (WGS) entry which is preliminary data.</text>
</comment>
<dbReference type="Proteomes" id="UP000215902">
    <property type="component" value="Unassembled WGS sequence"/>
</dbReference>
<keyword evidence="4 6" id="KW-0663">Pyridoxal phosphate</keyword>
<evidence type="ECO:0000256" key="3">
    <source>
        <dbReference type="ARBA" id="ARBA00022793"/>
    </source>
</evidence>
<evidence type="ECO:0008006" key="10">
    <source>
        <dbReference type="Google" id="ProtNLM"/>
    </source>
</evidence>
<evidence type="ECO:0000256" key="2">
    <source>
        <dbReference type="ARBA" id="ARBA00009533"/>
    </source>
</evidence>
<evidence type="ECO:0000256" key="1">
    <source>
        <dbReference type="ARBA" id="ARBA00001933"/>
    </source>
</evidence>